<dbReference type="GO" id="GO:0046872">
    <property type="term" value="F:metal ion binding"/>
    <property type="evidence" value="ECO:0007669"/>
    <property type="project" value="UniProtKB-KW"/>
</dbReference>
<dbReference type="InterPro" id="IPR042128">
    <property type="entry name" value="NuoE_dom"/>
</dbReference>
<sequence length="201" mass="21960">MLASVNTSRFFARLNKKSVLIQKDFKFSDQSKVDAILAKYPKENKRAATIPLLHLGQRENGGYLTTGVLQAISKIVGVTAGRVHETACFYSMFRFQPPNNHIVEVCKGLSCYLTGSDNVKEAIQKATGGTFKEGKSPDGQFTLEEVECLGACANAPVMILDGVYYQNLTAETAKIIIECVKAGKSVKELDAVHTHPPRPLP</sequence>
<keyword evidence="4 7" id="KW-0408">Iron</keyword>
<dbReference type="InterPro" id="IPR002023">
    <property type="entry name" value="NuoE-like"/>
</dbReference>
<evidence type="ECO:0000256" key="6">
    <source>
        <dbReference type="ARBA" id="ARBA00034078"/>
    </source>
</evidence>
<keyword evidence="5 7" id="KW-0411">Iron-sulfur</keyword>
<accession>A0A8U0WPK3</accession>
<dbReference type="RefSeq" id="XP_001312168.1">
    <property type="nucleotide sequence ID" value="XM_001312167.1"/>
</dbReference>
<evidence type="ECO:0000256" key="4">
    <source>
        <dbReference type="ARBA" id="ARBA00023004"/>
    </source>
</evidence>
<feature type="binding site" evidence="7">
    <location>
        <position position="106"/>
    </location>
    <ligand>
        <name>[2Fe-2S] cluster</name>
        <dbReference type="ChEBI" id="CHEBI:190135"/>
    </ligand>
</feature>
<reference evidence="8" key="1">
    <citation type="submission" date="2006-10" db="EMBL/GenBank/DDBJ databases">
        <authorList>
            <person name="Amadeo P."/>
            <person name="Zhao Q."/>
            <person name="Wortman J."/>
            <person name="Fraser-Liggett C."/>
            <person name="Carlton J."/>
        </authorList>
    </citation>
    <scope>NUCLEOTIDE SEQUENCE</scope>
    <source>
        <strain evidence="8">G3</strain>
    </source>
</reference>
<dbReference type="GO" id="GO:0051537">
    <property type="term" value="F:2 iron, 2 sulfur cluster binding"/>
    <property type="evidence" value="ECO:0007669"/>
    <property type="project" value="UniProtKB-KW"/>
</dbReference>
<dbReference type="GO" id="GO:0006120">
    <property type="term" value="P:mitochondrial electron transport, NADH to ubiquinone"/>
    <property type="evidence" value="ECO:0000318"/>
    <property type="project" value="GO_Central"/>
</dbReference>
<evidence type="ECO:0000256" key="7">
    <source>
        <dbReference type="PIRSR" id="PIRSR000216-1"/>
    </source>
</evidence>
<evidence type="ECO:0000256" key="1">
    <source>
        <dbReference type="ARBA" id="ARBA00010643"/>
    </source>
</evidence>
<dbReference type="GO" id="GO:0005739">
    <property type="term" value="C:mitochondrion"/>
    <property type="evidence" value="ECO:0007669"/>
    <property type="project" value="GOC"/>
</dbReference>
<comment type="cofactor">
    <cofactor evidence="6">
        <name>[2Fe-2S] cluster</name>
        <dbReference type="ChEBI" id="CHEBI:190135"/>
    </cofactor>
</comment>
<dbReference type="AlphaFoldDB" id="A0A8U0WPK3"/>
<proteinExistence type="inferred from homology"/>
<gene>
    <name evidence="8" type="ORF">TVAG_296220</name>
</gene>
<evidence type="ECO:0000256" key="3">
    <source>
        <dbReference type="ARBA" id="ARBA00022723"/>
    </source>
</evidence>
<dbReference type="GO" id="GO:0016491">
    <property type="term" value="F:oxidoreductase activity"/>
    <property type="evidence" value="ECO:0007669"/>
    <property type="project" value="InterPro"/>
</dbReference>
<dbReference type="InterPro" id="IPR041921">
    <property type="entry name" value="NuoE_N"/>
</dbReference>
<dbReference type="Gene3D" id="1.10.10.1590">
    <property type="entry name" value="NADH-quinone oxidoreductase subunit E"/>
    <property type="match status" value="1"/>
</dbReference>
<feature type="binding site" evidence="7">
    <location>
        <position position="111"/>
    </location>
    <ligand>
        <name>[2Fe-2S] cluster</name>
        <dbReference type="ChEBI" id="CHEBI:190135"/>
    </ligand>
</feature>
<evidence type="ECO:0000256" key="5">
    <source>
        <dbReference type="ARBA" id="ARBA00023014"/>
    </source>
</evidence>
<dbReference type="Proteomes" id="UP000001542">
    <property type="component" value="Unassembled WGS sequence"/>
</dbReference>
<dbReference type="PROSITE" id="PS01099">
    <property type="entry name" value="COMPLEX1_24K"/>
    <property type="match status" value="1"/>
</dbReference>
<protein>
    <submittedName>
        <fullName evidence="8">Respiratory-chain NADH dehydrogenase 24 Kd subunit family protein</fullName>
    </submittedName>
</protein>
<keyword evidence="2 7" id="KW-0001">2Fe-2S</keyword>
<organism evidence="8 9">
    <name type="scientific">Trichomonas vaginalis (strain ATCC PRA-98 / G3)</name>
    <dbReference type="NCBI Taxonomy" id="412133"/>
    <lineage>
        <taxon>Eukaryota</taxon>
        <taxon>Metamonada</taxon>
        <taxon>Parabasalia</taxon>
        <taxon>Trichomonadida</taxon>
        <taxon>Trichomonadidae</taxon>
        <taxon>Trichomonas</taxon>
    </lineage>
</organism>
<dbReference type="SMR" id="A0A8U0WPK3"/>
<dbReference type="PANTHER" id="PTHR10371:SF3">
    <property type="entry name" value="NADH DEHYDROGENASE [UBIQUINONE] FLAVOPROTEIN 2, MITOCHONDRIAL"/>
    <property type="match status" value="1"/>
</dbReference>
<dbReference type="EMBL" id="DS113644">
    <property type="protein sequence ID" value="EAX99238.1"/>
    <property type="molecule type" value="Genomic_DNA"/>
</dbReference>
<evidence type="ECO:0000256" key="2">
    <source>
        <dbReference type="ARBA" id="ARBA00022714"/>
    </source>
</evidence>
<dbReference type="VEuPathDB" id="TrichDB:TVAGG3_0162180"/>
<dbReference type="OMA" id="IMSIYPE"/>
<comment type="cofactor">
    <cofactor evidence="7">
        <name>[2Fe-2S] cluster</name>
        <dbReference type="ChEBI" id="CHEBI:190135"/>
    </cofactor>
    <text evidence="7">Binds 1 [2Fe-2S] cluster.</text>
</comment>
<dbReference type="Gene3D" id="3.40.30.10">
    <property type="entry name" value="Glutaredoxin"/>
    <property type="match status" value="1"/>
</dbReference>
<dbReference type="GO" id="GO:0045271">
    <property type="term" value="C:respiratory chain complex I"/>
    <property type="evidence" value="ECO:0000318"/>
    <property type="project" value="GO_Central"/>
</dbReference>
<feature type="binding site" evidence="7">
    <location>
        <position position="148"/>
    </location>
    <ligand>
        <name>[2Fe-2S] cluster</name>
        <dbReference type="ChEBI" id="CHEBI:190135"/>
    </ligand>
</feature>
<comment type="similarity">
    <text evidence="1">Belongs to the complex I 24 kDa subunit family.</text>
</comment>
<evidence type="ECO:0000313" key="9">
    <source>
        <dbReference type="Proteomes" id="UP000001542"/>
    </source>
</evidence>
<keyword evidence="3 7" id="KW-0479">Metal-binding</keyword>
<dbReference type="CDD" id="cd03064">
    <property type="entry name" value="TRX_Fd_NuoE"/>
    <property type="match status" value="1"/>
</dbReference>
<dbReference type="OrthoDB" id="10254187at2759"/>
<dbReference type="KEGG" id="tva:4757044"/>
<reference evidence="8" key="2">
    <citation type="journal article" date="2007" name="Science">
        <title>Draft genome sequence of the sexually transmitted pathogen Trichomonas vaginalis.</title>
        <authorList>
            <person name="Carlton J.M."/>
            <person name="Hirt R.P."/>
            <person name="Silva J.C."/>
            <person name="Delcher A.L."/>
            <person name="Schatz M."/>
            <person name="Zhao Q."/>
            <person name="Wortman J.R."/>
            <person name="Bidwell S.L."/>
            <person name="Alsmark U.C.M."/>
            <person name="Besteiro S."/>
            <person name="Sicheritz-Ponten T."/>
            <person name="Noel C.J."/>
            <person name="Dacks J.B."/>
            <person name="Foster P.G."/>
            <person name="Simillion C."/>
            <person name="Van de Peer Y."/>
            <person name="Miranda-Saavedra D."/>
            <person name="Barton G.J."/>
            <person name="Westrop G.D."/>
            <person name="Mueller S."/>
            <person name="Dessi D."/>
            <person name="Fiori P.L."/>
            <person name="Ren Q."/>
            <person name="Paulsen I."/>
            <person name="Zhang H."/>
            <person name="Bastida-Corcuera F.D."/>
            <person name="Simoes-Barbosa A."/>
            <person name="Brown M.T."/>
            <person name="Hayes R.D."/>
            <person name="Mukherjee M."/>
            <person name="Okumura C.Y."/>
            <person name="Schneider R."/>
            <person name="Smith A.J."/>
            <person name="Vanacova S."/>
            <person name="Villalvazo M."/>
            <person name="Haas B.J."/>
            <person name="Pertea M."/>
            <person name="Feldblyum T.V."/>
            <person name="Utterback T.R."/>
            <person name="Shu C.L."/>
            <person name="Osoegawa K."/>
            <person name="de Jong P.J."/>
            <person name="Hrdy I."/>
            <person name="Horvathova L."/>
            <person name="Zubacova Z."/>
            <person name="Dolezal P."/>
            <person name="Malik S.B."/>
            <person name="Logsdon J.M. Jr."/>
            <person name="Henze K."/>
            <person name="Gupta A."/>
            <person name="Wang C.C."/>
            <person name="Dunne R.L."/>
            <person name="Upcroft J.A."/>
            <person name="Upcroft P."/>
            <person name="White O."/>
            <person name="Salzberg S.L."/>
            <person name="Tang P."/>
            <person name="Chiu C.-H."/>
            <person name="Lee Y.-S."/>
            <person name="Embley T.M."/>
            <person name="Coombs G.H."/>
            <person name="Mottram J.C."/>
            <person name="Tachezy J."/>
            <person name="Fraser-Liggett C.M."/>
            <person name="Johnson P.J."/>
        </authorList>
    </citation>
    <scope>NUCLEOTIDE SEQUENCE [LARGE SCALE GENOMIC DNA]</scope>
    <source>
        <strain evidence="8">G3</strain>
    </source>
</reference>
<dbReference type="PIRSF" id="PIRSF000216">
    <property type="entry name" value="NADH_DH_24kDa"/>
    <property type="match status" value="1"/>
</dbReference>
<dbReference type="FunFam" id="1.10.10.1590:FF:000001">
    <property type="entry name" value="NADH-quinone oxidoreductase subunit E"/>
    <property type="match status" value="1"/>
</dbReference>
<dbReference type="Pfam" id="PF01257">
    <property type="entry name" value="2Fe-2S_thioredx"/>
    <property type="match status" value="1"/>
</dbReference>
<dbReference type="InterPro" id="IPR036249">
    <property type="entry name" value="Thioredoxin-like_sf"/>
</dbReference>
<name>A0A8U0WPK3_TRIV3</name>
<keyword evidence="9" id="KW-1185">Reference proteome</keyword>
<dbReference type="PANTHER" id="PTHR10371">
    <property type="entry name" value="NADH DEHYDROGENASE UBIQUINONE FLAVOPROTEIN 2, MITOCHONDRIAL"/>
    <property type="match status" value="1"/>
</dbReference>
<feature type="binding site" evidence="7">
    <location>
        <position position="152"/>
    </location>
    <ligand>
        <name>[2Fe-2S] cluster</name>
        <dbReference type="ChEBI" id="CHEBI:190135"/>
    </ligand>
</feature>
<evidence type="ECO:0000313" key="8">
    <source>
        <dbReference type="EMBL" id="EAX99238.1"/>
    </source>
</evidence>
<dbReference type="SUPFAM" id="SSF52833">
    <property type="entry name" value="Thioredoxin-like"/>
    <property type="match status" value="1"/>
</dbReference>